<dbReference type="PATRIC" id="fig|1217656.3.peg.495"/>
<accession>N8YGG0</accession>
<reference evidence="1 2" key="1">
    <citation type="submission" date="2013-02" db="EMBL/GenBank/DDBJ databases">
        <title>The Genome Sequence of Acinetobacter guillouiae NIPH 991.</title>
        <authorList>
            <consortium name="The Broad Institute Genome Sequencing Platform"/>
            <consortium name="The Broad Institute Genome Sequencing Center for Infectious Disease"/>
            <person name="Cerqueira G."/>
            <person name="Feldgarden M."/>
            <person name="Courvalin P."/>
            <person name="Perichon B."/>
            <person name="Grillot-Courvalin C."/>
            <person name="Clermont D."/>
            <person name="Rocha E."/>
            <person name="Yoon E.-J."/>
            <person name="Nemec A."/>
            <person name="Walker B."/>
            <person name="Young S.K."/>
            <person name="Zeng Q."/>
            <person name="Gargeya S."/>
            <person name="Fitzgerald M."/>
            <person name="Haas B."/>
            <person name="Abouelleil A."/>
            <person name="Alvarado L."/>
            <person name="Arachchi H.M."/>
            <person name="Berlin A.M."/>
            <person name="Chapman S.B."/>
            <person name="Dewar J."/>
            <person name="Goldberg J."/>
            <person name="Griggs A."/>
            <person name="Gujja S."/>
            <person name="Hansen M."/>
            <person name="Howarth C."/>
            <person name="Imamovic A."/>
            <person name="Larimer J."/>
            <person name="McCowan C."/>
            <person name="Murphy C."/>
            <person name="Neiman D."/>
            <person name="Pearson M."/>
            <person name="Priest M."/>
            <person name="Roberts A."/>
            <person name="Saif S."/>
            <person name="Shea T."/>
            <person name="Sisk P."/>
            <person name="Sykes S."/>
            <person name="Wortman J."/>
            <person name="Nusbaum C."/>
            <person name="Birren B."/>
        </authorList>
    </citation>
    <scope>NUCLEOTIDE SEQUENCE [LARGE SCALE GENOMIC DNA]</scope>
    <source>
        <strain evidence="1 2">NIPH 991</strain>
    </source>
</reference>
<dbReference type="PANTHER" id="PTHR38733:SF1">
    <property type="entry name" value="TYPE IV METHYL-DIRECTED RESTRICTION ENZYME ECOKMCRBC"/>
    <property type="match status" value="1"/>
</dbReference>
<name>N8YGG0_ACIGI</name>
<sequence>MSDFTVREYAFISVQYKGCPQSSIDHAYIPESAFEHLCDLSASFSKHGAKVFELAGRRKLKLDQHVGIIETSCGTRIEILPKHVEFGIGDEQSVIQQERRLLQKMLSVSLHLPYRKAGAADLKKFRQPLHEWIISQFLRCFEQLIQRGLRFDYNRVQEQQKYLRGQLQHVKYMRQPPSQKHVFPIEHDVYEVNRPENRLIKTALEVVCKKTKDAGNWKLAQELRLMTGEIPKSINIKQDFKQWQSGRLLALYAEIKPWTELILGEYMPVSTQGDWRGMSLLFPMEKLFEYYVAYFLRNSQKEWEIHTQHSTAHMCLQRNKSIFRLRPDIFMKQLNTETNAIKVVDTKWKLLNPLDQGGRYGLKDSDIQQMFAYSAFYLNHTHEVLMVYPARGDIFHQPLQDFKFKFGESILRILPFDLDIEVGCEKGERFIDWVSNSTSVQQI</sequence>
<dbReference type="PANTHER" id="PTHR38733">
    <property type="entry name" value="PROTEIN MCRC"/>
    <property type="match status" value="1"/>
</dbReference>
<evidence type="ECO:0000313" key="1">
    <source>
        <dbReference type="EMBL" id="ENV18708.1"/>
    </source>
</evidence>
<dbReference type="AlphaFoldDB" id="N8YGG0"/>
<dbReference type="eggNOG" id="COG4268">
    <property type="taxonomic scope" value="Bacteria"/>
</dbReference>
<proteinExistence type="predicted"/>
<organism evidence="1 2">
    <name type="scientific">Acinetobacter guillouiae NIPH 991</name>
    <dbReference type="NCBI Taxonomy" id="1217656"/>
    <lineage>
        <taxon>Bacteria</taxon>
        <taxon>Pseudomonadati</taxon>
        <taxon>Pseudomonadota</taxon>
        <taxon>Gammaproteobacteria</taxon>
        <taxon>Moraxellales</taxon>
        <taxon>Moraxellaceae</taxon>
        <taxon>Acinetobacter</taxon>
    </lineage>
</organism>
<protein>
    <recommendedName>
        <fullName evidence="3">Restriction endonuclease</fullName>
    </recommendedName>
</protein>
<dbReference type="RefSeq" id="WP_004817385.1">
    <property type="nucleotide sequence ID" value="NZ_KB849455.1"/>
</dbReference>
<dbReference type="EMBL" id="APPJ01000004">
    <property type="protein sequence ID" value="ENV18708.1"/>
    <property type="molecule type" value="Genomic_DNA"/>
</dbReference>
<comment type="caution">
    <text evidence="1">The sequence shown here is derived from an EMBL/GenBank/DDBJ whole genome shotgun (WGS) entry which is preliminary data.</text>
</comment>
<dbReference type="InterPro" id="IPR019292">
    <property type="entry name" value="McrC"/>
</dbReference>
<evidence type="ECO:0000313" key="2">
    <source>
        <dbReference type="Proteomes" id="UP000013148"/>
    </source>
</evidence>
<dbReference type="Pfam" id="PF10117">
    <property type="entry name" value="McrBC"/>
    <property type="match status" value="1"/>
</dbReference>
<dbReference type="HOGENOM" id="CLU_048696_0_1_6"/>
<keyword evidence="2" id="KW-1185">Reference proteome</keyword>
<evidence type="ECO:0008006" key="3">
    <source>
        <dbReference type="Google" id="ProtNLM"/>
    </source>
</evidence>
<gene>
    <name evidence="1" type="ORF">F964_00508</name>
</gene>
<dbReference type="Proteomes" id="UP000013148">
    <property type="component" value="Unassembled WGS sequence"/>
</dbReference>